<evidence type="ECO:0000256" key="1">
    <source>
        <dbReference type="SAM" id="MobiDB-lite"/>
    </source>
</evidence>
<evidence type="ECO:0000313" key="3">
    <source>
        <dbReference type="Proteomes" id="UP000239736"/>
    </source>
</evidence>
<reference evidence="2 3" key="1">
    <citation type="submission" date="2018-01" db="EMBL/GenBank/DDBJ databases">
        <title>Genomic Encyclopedia of Archaeal and Bacterial Type Strains, Phase II (KMG-II): from individual species to whole genera.</title>
        <authorList>
            <person name="Goeker M."/>
        </authorList>
    </citation>
    <scope>NUCLEOTIDE SEQUENCE [LARGE SCALE GENOMIC DNA]</scope>
    <source>
        <strain evidence="2 3">DSM 12048</strain>
    </source>
</reference>
<dbReference type="AlphaFoldDB" id="A0A2S5JGY6"/>
<name>A0A2S5JGY6_9RHOB</name>
<proteinExistence type="predicted"/>
<protein>
    <submittedName>
        <fullName evidence="2">Uncharacterized protein</fullName>
    </submittedName>
</protein>
<dbReference type="SUPFAM" id="SSF52540">
    <property type="entry name" value="P-loop containing nucleoside triphosphate hydrolases"/>
    <property type="match status" value="1"/>
</dbReference>
<dbReference type="InterPro" id="IPR027417">
    <property type="entry name" value="P-loop_NTPase"/>
</dbReference>
<dbReference type="Proteomes" id="UP000239736">
    <property type="component" value="Unassembled WGS sequence"/>
</dbReference>
<gene>
    <name evidence="2" type="ORF">LV82_01464</name>
</gene>
<dbReference type="EMBL" id="PRDS01000004">
    <property type="protein sequence ID" value="PPB80732.1"/>
    <property type="molecule type" value="Genomic_DNA"/>
</dbReference>
<dbReference type="RefSeq" id="WP_104070361.1">
    <property type="nucleotide sequence ID" value="NZ_PRDS01000004.1"/>
</dbReference>
<feature type="compositionally biased region" description="Pro residues" evidence="1">
    <location>
        <begin position="330"/>
        <end position="350"/>
    </location>
</feature>
<accession>A0A2S5JGY6</accession>
<comment type="caution">
    <text evidence="2">The sequence shown here is derived from an EMBL/GenBank/DDBJ whole genome shotgun (WGS) entry which is preliminary data.</text>
</comment>
<dbReference type="SUPFAM" id="SSF53474">
    <property type="entry name" value="alpha/beta-Hydrolases"/>
    <property type="match status" value="1"/>
</dbReference>
<dbReference type="OrthoDB" id="1997677at2"/>
<dbReference type="InterPro" id="IPR029058">
    <property type="entry name" value="AB_hydrolase_fold"/>
</dbReference>
<dbReference type="Gene3D" id="3.40.50.1820">
    <property type="entry name" value="alpha/beta hydrolase"/>
    <property type="match status" value="1"/>
</dbReference>
<organism evidence="2 3">
    <name type="scientific">Albidovulum inexpectatum</name>
    <dbReference type="NCBI Taxonomy" id="196587"/>
    <lineage>
        <taxon>Bacteria</taxon>
        <taxon>Pseudomonadati</taxon>
        <taxon>Pseudomonadota</taxon>
        <taxon>Alphaproteobacteria</taxon>
        <taxon>Rhodobacterales</taxon>
        <taxon>Paracoccaceae</taxon>
        <taxon>Albidovulum</taxon>
    </lineage>
</organism>
<evidence type="ECO:0000313" key="2">
    <source>
        <dbReference type="EMBL" id="PPB80732.1"/>
    </source>
</evidence>
<keyword evidence="3" id="KW-1185">Reference proteome</keyword>
<sequence length="647" mass="71640">MIVLHIGAPKTGTTVLQQFLTENESALAERGIRYVRAGRPHIAHNALPMAIAAGKAGPLFDQIAREHDAAPDAVHVVSSEIMFRALVARQMADLLPASLRGQLRVVCYLRRQDRYAEVLYKQLAKNGLAGTDRRAFLEARLPRLRYSNILGPFADLVGAENVILRPFDRDRLIDGDIVADFAHHALGLKDLAGLARTTDRANPTLSVELSEMLGRIAHDHRINVREIIREIAQMDDPDLFSRDDTFSLADRRRIMAHVAEDNDALARMFADGQPLFDTGDLDDATRLAALNPSAVARRSHQGALALARAMALVARRRADAEAEPDDTAPGPVPEAAPEPAPAPQPQPEDVPPAAEQTRPIWFAEIAPVLRRRGFFRALRHHSIAFVERGRDVLMVTFDNLHNAGDTRPERDPWAAKFCADRDISHLGVMAGENDWFRDPELIAALHGLRDDGFFQGWGRVILGGASMGGFAAAAFASLAPGCRVIAFSPQSTLAADLAPWETRFAPGRARDWTLPHSDAAAESRAAGRVWIVLDPFERLDRMQADRFDGDNVVRLHAPGVGHKSALVLNRAGALKPVMEAVVEDRLTPVEFARLARGRRDVYLYRQAMEAHLRARGQEDRAERLRLAFRKRRRQMRRAERAEGGGEE</sequence>
<feature type="region of interest" description="Disordered" evidence="1">
    <location>
        <begin position="317"/>
        <end position="356"/>
    </location>
</feature>